<dbReference type="STRING" id="1094619.G4Z8W5"/>
<dbReference type="Proteomes" id="UP000002640">
    <property type="component" value="Unassembled WGS sequence"/>
</dbReference>
<feature type="region of interest" description="Disordered" evidence="1">
    <location>
        <begin position="117"/>
        <end position="136"/>
    </location>
</feature>
<dbReference type="GeneID" id="20645697"/>
<organism evidence="2 3">
    <name type="scientific">Phytophthora sojae (strain P6497)</name>
    <name type="common">Soybean stem and root rot agent</name>
    <name type="synonym">Phytophthora megasperma f. sp. glycines</name>
    <dbReference type="NCBI Taxonomy" id="1094619"/>
    <lineage>
        <taxon>Eukaryota</taxon>
        <taxon>Sar</taxon>
        <taxon>Stramenopiles</taxon>
        <taxon>Oomycota</taxon>
        <taxon>Peronosporomycetes</taxon>
        <taxon>Peronosporales</taxon>
        <taxon>Peronosporaceae</taxon>
        <taxon>Phytophthora</taxon>
    </lineage>
</organism>
<accession>G4Z8W5</accession>
<protein>
    <submittedName>
        <fullName evidence="2">Uncharacterized protein</fullName>
    </submittedName>
</protein>
<dbReference type="InParanoid" id="G4Z8W5"/>
<dbReference type="SMR" id="G4Z8W5"/>
<evidence type="ECO:0000256" key="1">
    <source>
        <dbReference type="SAM" id="MobiDB-lite"/>
    </source>
</evidence>
<dbReference type="RefSeq" id="XP_009522453.1">
    <property type="nucleotide sequence ID" value="XM_009524158.1"/>
</dbReference>
<dbReference type="KEGG" id="psoj:PHYSODRAFT_327928"/>
<proteinExistence type="predicted"/>
<name>G4Z8W5_PHYSP</name>
<gene>
    <name evidence="2" type="ORF">PHYSODRAFT_327928</name>
</gene>
<dbReference type="EMBL" id="JH159153">
    <property type="protein sequence ID" value="EGZ19736.1"/>
    <property type="molecule type" value="Genomic_DNA"/>
</dbReference>
<evidence type="ECO:0000313" key="3">
    <source>
        <dbReference type="Proteomes" id="UP000002640"/>
    </source>
</evidence>
<keyword evidence="3" id="KW-1185">Reference proteome</keyword>
<sequence length="136" mass="15051">MASDVSARVHLDAEKLTQKSADAQRKGNENAARALATSVADLREAVALLAEQRYIYWRVAAARTTTTTPRHVWRAWRLCWGRKLGWHEAPEQQGGAAADEIVEGDANQSHALQKVLDEDEELEGPVKSADELHTPI</sequence>
<reference evidence="2 3" key="1">
    <citation type="journal article" date="2006" name="Science">
        <title>Phytophthora genome sequences uncover evolutionary origins and mechanisms of pathogenesis.</title>
        <authorList>
            <person name="Tyler B.M."/>
            <person name="Tripathy S."/>
            <person name="Zhang X."/>
            <person name="Dehal P."/>
            <person name="Jiang R.H."/>
            <person name="Aerts A."/>
            <person name="Arredondo F.D."/>
            <person name="Baxter L."/>
            <person name="Bensasson D."/>
            <person name="Beynon J.L."/>
            <person name="Chapman J."/>
            <person name="Damasceno C.M."/>
            <person name="Dorrance A.E."/>
            <person name="Dou D."/>
            <person name="Dickerman A.W."/>
            <person name="Dubchak I.L."/>
            <person name="Garbelotto M."/>
            <person name="Gijzen M."/>
            <person name="Gordon S.G."/>
            <person name="Govers F."/>
            <person name="Grunwald N.J."/>
            <person name="Huang W."/>
            <person name="Ivors K.L."/>
            <person name="Jones R.W."/>
            <person name="Kamoun S."/>
            <person name="Krampis K."/>
            <person name="Lamour K.H."/>
            <person name="Lee M.K."/>
            <person name="McDonald W.H."/>
            <person name="Medina M."/>
            <person name="Meijer H.J."/>
            <person name="Nordberg E.K."/>
            <person name="Maclean D.J."/>
            <person name="Ospina-Giraldo M.D."/>
            <person name="Morris P.F."/>
            <person name="Phuntumart V."/>
            <person name="Putnam N.H."/>
            <person name="Rash S."/>
            <person name="Rose J.K."/>
            <person name="Sakihama Y."/>
            <person name="Salamov A.A."/>
            <person name="Savidor A."/>
            <person name="Scheuring C.F."/>
            <person name="Smith B.M."/>
            <person name="Sobral B.W."/>
            <person name="Terry A."/>
            <person name="Torto-Alalibo T.A."/>
            <person name="Win J."/>
            <person name="Xu Z."/>
            <person name="Zhang H."/>
            <person name="Grigoriev I.V."/>
            <person name="Rokhsar D.S."/>
            <person name="Boore J.L."/>
        </authorList>
    </citation>
    <scope>NUCLEOTIDE SEQUENCE [LARGE SCALE GENOMIC DNA]</scope>
    <source>
        <strain evidence="2 3">P6497</strain>
    </source>
</reference>
<evidence type="ECO:0000313" key="2">
    <source>
        <dbReference type="EMBL" id="EGZ19736.1"/>
    </source>
</evidence>
<dbReference type="AlphaFoldDB" id="G4Z8W5"/>